<protein>
    <submittedName>
        <fullName evidence="1">Uncharacterized protein</fullName>
    </submittedName>
</protein>
<dbReference type="Proteomes" id="UP000799754">
    <property type="component" value="Unassembled WGS sequence"/>
</dbReference>
<comment type="caution">
    <text evidence="1">The sequence shown here is derived from an EMBL/GenBank/DDBJ whole genome shotgun (WGS) entry which is preliminary data.</text>
</comment>
<proteinExistence type="predicted"/>
<sequence>MASSGAGSAASTAPKPPQKIFSANIARIMAAQKANNGAASASQAASSMLPQPLYPLLVTQCSLSDTKPATTCASKDQRWWSALTDDVLQIDLKWQDIRLKHHLDNGGHYNVEEGDYTELQMLVCSYFTQHRKNGCFDANNFMNTPAVMEYL</sequence>
<evidence type="ECO:0000313" key="1">
    <source>
        <dbReference type="EMBL" id="KAF2623505.1"/>
    </source>
</evidence>
<evidence type="ECO:0000313" key="2">
    <source>
        <dbReference type="Proteomes" id="UP000799754"/>
    </source>
</evidence>
<gene>
    <name evidence="1" type="ORF">BU25DRAFT_424760</name>
</gene>
<reference evidence="1" key="1">
    <citation type="journal article" date="2020" name="Stud. Mycol.">
        <title>101 Dothideomycetes genomes: a test case for predicting lifestyles and emergence of pathogens.</title>
        <authorList>
            <person name="Haridas S."/>
            <person name="Albert R."/>
            <person name="Binder M."/>
            <person name="Bloem J."/>
            <person name="Labutti K."/>
            <person name="Salamov A."/>
            <person name="Andreopoulos B."/>
            <person name="Baker S."/>
            <person name="Barry K."/>
            <person name="Bills G."/>
            <person name="Bluhm B."/>
            <person name="Cannon C."/>
            <person name="Castanera R."/>
            <person name="Culley D."/>
            <person name="Daum C."/>
            <person name="Ezra D."/>
            <person name="Gonzalez J."/>
            <person name="Henrissat B."/>
            <person name="Kuo A."/>
            <person name="Liang C."/>
            <person name="Lipzen A."/>
            <person name="Lutzoni F."/>
            <person name="Magnuson J."/>
            <person name="Mondo S."/>
            <person name="Nolan M."/>
            <person name="Ohm R."/>
            <person name="Pangilinan J."/>
            <person name="Park H.-J."/>
            <person name="Ramirez L."/>
            <person name="Alfaro M."/>
            <person name="Sun H."/>
            <person name="Tritt A."/>
            <person name="Yoshinaga Y."/>
            <person name="Zwiers L.-H."/>
            <person name="Turgeon B."/>
            <person name="Goodwin S."/>
            <person name="Spatafora J."/>
            <person name="Crous P."/>
            <person name="Grigoriev I."/>
        </authorList>
    </citation>
    <scope>NUCLEOTIDE SEQUENCE</scope>
    <source>
        <strain evidence="1">CBS 525.71</strain>
    </source>
</reference>
<dbReference type="EMBL" id="MU006736">
    <property type="protein sequence ID" value="KAF2623505.1"/>
    <property type="molecule type" value="Genomic_DNA"/>
</dbReference>
<organism evidence="1 2">
    <name type="scientific">Macroventuria anomochaeta</name>
    <dbReference type="NCBI Taxonomy" id="301207"/>
    <lineage>
        <taxon>Eukaryota</taxon>
        <taxon>Fungi</taxon>
        <taxon>Dikarya</taxon>
        <taxon>Ascomycota</taxon>
        <taxon>Pezizomycotina</taxon>
        <taxon>Dothideomycetes</taxon>
        <taxon>Pleosporomycetidae</taxon>
        <taxon>Pleosporales</taxon>
        <taxon>Pleosporineae</taxon>
        <taxon>Didymellaceae</taxon>
        <taxon>Macroventuria</taxon>
    </lineage>
</organism>
<name>A0ACB6RNI1_9PLEO</name>
<accession>A0ACB6RNI1</accession>
<keyword evidence="2" id="KW-1185">Reference proteome</keyword>